<comment type="subcellular location">
    <subcellularLocation>
        <location evidence="1">Secreted</location>
    </subcellularLocation>
</comment>
<feature type="compositionally biased region" description="Low complexity" evidence="6">
    <location>
        <begin position="161"/>
        <end position="201"/>
    </location>
</feature>
<keyword evidence="2" id="KW-0964">Secreted</keyword>
<protein>
    <submittedName>
        <fullName evidence="9">Vitrin</fullName>
    </submittedName>
</protein>
<evidence type="ECO:0000259" key="8">
    <source>
        <dbReference type="PROSITE" id="PS50820"/>
    </source>
</evidence>
<organism evidence="9 10">
    <name type="scientific">Gadus morhua</name>
    <name type="common">Atlantic cod</name>
    <dbReference type="NCBI Taxonomy" id="8049"/>
    <lineage>
        <taxon>Eukaryota</taxon>
        <taxon>Metazoa</taxon>
        <taxon>Chordata</taxon>
        <taxon>Craniata</taxon>
        <taxon>Vertebrata</taxon>
        <taxon>Euteleostomi</taxon>
        <taxon>Actinopterygii</taxon>
        <taxon>Neopterygii</taxon>
        <taxon>Teleostei</taxon>
        <taxon>Neoteleostei</taxon>
        <taxon>Acanthomorphata</taxon>
        <taxon>Zeiogadaria</taxon>
        <taxon>Gadariae</taxon>
        <taxon>Gadiformes</taxon>
        <taxon>Gadoidei</taxon>
        <taxon>Gadidae</taxon>
        <taxon>Gadus</taxon>
    </lineage>
</organism>
<dbReference type="Gene3D" id="2.170.130.20">
    <property type="entry name" value="LCCL-like domain"/>
    <property type="match status" value="1"/>
</dbReference>
<dbReference type="Pfam" id="PF03815">
    <property type="entry name" value="LCCL"/>
    <property type="match status" value="1"/>
</dbReference>
<keyword evidence="3 7" id="KW-0732">Signal</keyword>
<keyword evidence="10" id="KW-1185">Reference proteome</keyword>
<evidence type="ECO:0000256" key="7">
    <source>
        <dbReference type="SAM" id="SignalP"/>
    </source>
</evidence>
<keyword evidence="4" id="KW-0677">Repeat</keyword>
<sequence>MIRAPVIAIGLALLVSCVCLAKPNGSKNKKPKQVVPAIECDVRAGKVNLPEFIVKCPSHCKESKQQVYGTGVFASISSICNAAIHNGIITNSGGKVIVKKMPGQNVYKGSNSNGLRSLSLPKWRESFVLSVGKPKKGVIYPSTLFFTPSRPTYVKTSQKETTTTMAPEPITTTTPVPTTTTTTQAPTTTTTTTTTPLSTTTKARTAIHKIRDAGSSHPYFASVAAAASSRQTQTGKATSQGMFTFSQTLKRSWENVLTEYPVV</sequence>
<keyword evidence="5" id="KW-1015">Disulfide bond</keyword>
<name>A0A8C5ANQ3_GADMO</name>
<dbReference type="PANTHER" id="PTHR31331:SF1">
    <property type="entry name" value="CYSTEINE RICH SECRETORY PROTEIN LCCL DOMAIN CONTAINING 2"/>
    <property type="match status" value="1"/>
</dbReference>
<reference evidence="9" key="2">
    <citation type="submission" date="2025-09" db="UniProtKB">
        <authorList>
            <consortium name="Ensembl"/>
        </authorList>
    </citation>
    <scope>IDENTIFICATION</scope>
</reference>
<feature type="region of interest" description="Disordered" evidence="6">
    <location>
        <begin position="159"/>
        <end position="202"/>
    </location>
</feature>
<feature type="chain" id="PRO_5034827894" evidence="7">
    <location>
        <begin position="22"/>
        <end position="263"/>
    </location>
</feature>
<dbReference type="Ensembl" id="ENSGMOT00000038436.1">
    <property type="protein sequence ID" value="ENSGMOP00000032411.1"/>
    <property type="gene ID" value="ENSGMOG00000018884.2"/>
</dbReference>
<dbReference type="InterPro" id="IPR036609">
    <property type="entry name" value="LCCL_sf"/>
</dbReference>
<dbReference type="PROSITE" id="PS50820">
    <property type="entry name" value="LCCL"/>
    <property type="match status" value="1"/>
</dbReference>
<dbReference type="InterPro" id="IPR004043">
    <property type="entry name" value="LCCL"/>
</dbReference>
<dbReference type="PANTHER" id="PTHR31331">
    <property type="entry name" value="LCCL DOMAIN PROTEIN (AFU_ORTHOLOGUE AFUA_5G08630)"/>
    <property type="match status" value="1"/>
</dbReference>
<evidence type="ECO:0000256" key="5">
    <source>
        <dbReference type="ARBA" id="ARBA00023157"/>
    </source>
</evidence>
<evidence type="ECO:0000256" key="4">
    <source>
        <dbReference type="ARBA" id="ARBA00022737"/>
    </source>
</evidence>
<dbReference type="SMART" id="SM00603">
    <property type="entry name" value="LCCL"/>
    <property type="match status" value="1"/>
</dbReference>
<feature type="signal peptide" evidence="7">
    <location>
        <begin position="1"/>
        <end position="21"/>
    </location>
</feature>
<dbReference type="PROSITE" id="PS51257">
    <property type="entry name" value="PROKAR_LIPOPROTEIN"/>
    <property type="match status" value="1"/>
</dbReference>
<accession>A0A8C5ANQ3</accession>
<dbReference type="SUPFAM" id="SSF69848">
    <property type="entry name" value="LCCL domain"/>
    <property type="match status" value="1"/>
</dbReference>
<dbReference type="GO" id="GO:0005576">
    <property type="term" value="C:extracellular region"/>
    <property type="evidence" value="ECO:0007669"/>
    <property type="project" value="UniProtKB-SubCell"/>
</dbReference>
<proteinExistence type="predicted"/>
<reference evidence="9" key="1">
    <citation type="submission" date="2025-08" db="UniProtKB">
        <authorList>
            <consortium name="Ensembl"/>
        </authorList>
    </citation>
    <scope>IDENTIFICATION</scope>
</reference>
<evidence type="ECO:0000313" key="10">
    <source>
        <dbReference type="Proteomes" id="UP000694546"/>
    </source>
</evidence>
<evidence type="ECO:0000256" key="1">
    <source>
        <dbReference type="ARBA" id="ARBA00004613"/>
    </source>
</evidence>
<evidence type="ECO:0000313" key="9">
    <source>
        <dbReference type="Ensembl" id="ENSGMOP00000032411.1"/>
    </source>
</evidence>
<dbReference type="InterPro" id="IPR051957">
    <property type="entry name" value="CRISP-LCCL_domain"/>
</dbReference>
<dbReference type="GeneTree" id="ENSGT00940000159330"/>
<feature type="domain" description="LCCL" evidence="8">
    <location>
        <begin position="34"/>
        <end position="127"/>
    </location>
</feature>
<gene>
    <name evidence="9" type="primary">VIT</name>
</gene>
<evidence type="ECO:0000256" key="6">
    <source>
        <dbReference type="SAM" id="MobiDB-lite"/>
    </source>
</evidence>
<dbReference type="AlphaFoldDB" id="A0A8C5ANQ3"/>
<dbReference type="FunFam" id="2.170.130.20:FF:000001">
    <property type="entry name" value="Cysteine-rich secretory protein LCCL domain-containing 1"/>
    <property type="match status" value="1"/>
</dbReference>
<evidence type="ECO:0000256" key="3">
    <source>
        <dbReference type="ARBA" id="ARBA00022729"/>
    </source>
</evidence>
<evidence type="ECO:0000256" key="2">
    <source>
        <dbReference type="ARBA" id="ARBA00022525"/>
    </source>
</evidence>
<dbReference type="Proteomes" id="UP000694546">
    <property type="component" value="Chromosome 15"/>
</dbReference>